<feature type="domain" description="RagB/SusD" evidence="6">
    <location>
        <begin position="323"/>
        <end position="479"/>
    </location>
</feature>
<evidence type="ECO:0000256" key="4">
    <source>
        <dbReference type="ARBA" id="ARBA00023136"/>
    </source>
</evidence>
<evidence type="ECO:0000313" key="8">
    <source>
        <dbReference type="EMBL" id="KIC94034.1"/>
    </source>
</evidence>
<dbReference type="Pfam" id="PF14322">
    <property type="entry name" value="SusD-like_3"/>
    <property type="match status" value="1"/>
</dbReference>
<dbReference type="SUPFAM" id="SSF48452">
    <property type="entry name" value="TPR-like"/>
    <property type="match status" value="1"/>
</dbReference>
<feature type="domain" description="SusD-like N-terminal" evidence="7">
    <location>
        <begin position="82"/>
        <end position="220"/>
    </location>
</feature>
<keyword evidence="9" id="KW-1185">Reference proteome</keyword>
<dbReference type="RefSeq" id="WP_039140569.1">
    <property type="nucleotide sequence ID" value="NZ_JSVC01000015.1"/>
</dbReference>
<comment type="caution">
    <text evidence="8">The sequence shown here is derived from an EMBL/GenBank/DDBJ whole genome shotgun (WGS) entry which is preliminary data.</text>
</comment>
<evidence type="ECO:0000259" key="7">
    <source>
        <dbReference type="Pfam" id="PF14322"/>
    </source>
</evidence>
<dbReference type="AlphaFoldDB" id="A0A0C1IUA0"/>
<dbReference type="InterPro" id="IPR012944">
    <property type="entry name" value="SusD_RagB_dom"/>
</dbReference>
<dbReference type="EMBL" id="JSVC01000015">
    <property type="protein sequence ID" value="KIC94034.1"/>
    <property type="molecule type" value="Genomic_DNA"/>
</dbReference>
<reference evidence="8 9" key="1">
    <citation type="submission" date="2014-11" db="EMBL/GenBank/DDBJ databases">
        <title>Genome sequence of Flavihumibacter solisilvae 3-3.</title>
        <authorList>
            <person name="Zhou G."/>
            <person name="Li M."/>
            <person name="Wang G."/>
        </authorList>
    </citation>
    <scope>NUCLEOTIDE SEQUENCE [LARGE SCALE GENOMIC DNA]</scope>
    <source>
        <strain evidence="8 9">3-3</strain>
    </source>
</reference>
<protein>
    <submittedName>
        <fullName evidence="8">Carbohydrate-binding protein SusD</fullName>
    </submittedName>
</protein>
<keyword evidence="5" id="KW-0998">Cell outer membrane</keyword>
<comment type="subcellular location">
    <subcellularLocation>
        <location evidence="1">Cell outer membrane</location>
    </subcellularLocation>
</comment>
<organism evidence="8 9">
    <name type="scientific">Flavihumibacter solisilvae</name>
    <dbReference type="NCBI Taxonomy" id="1349421"/>
    <lineage>
        <taxon>Bacteria</taxon>
        <taxon>Pseudomonadati</taxon>
        <taxon>Bacteroidota</taxon>
        <taxon>Chitinophagia</taxon>
        <taxon>Chitinophagales</taxon>
        <taxon>Chitinophagaceae</taxon>
        <taxon>Flavihumibacter</taxon>
    </lineage>
</organism>
<proteinExistence type="inferred from homology"/>
<keyword evidence="4" id="KW-0472">Membrane</keyword>
<gene>
    <name evidence="8" type="ORF">OI18_13550</name>
</gene>
<dbReference type="OrthoDB" id="618454at2"/>
<dbReference type="InterPro" id="IPR011990">
    <property type="entry name" value="TPR-like_helical_dom_sf"/>
</dbReference>
<name>A0A0C1IUA0_9BACT</name>
<evidence type="ECO:0000256" key="3">
    <source>
        <dbReference type="ARBA" id="ARBA00022729"/>
    </source>
</evidence>
<dbReference type="Proteomes" id="UP000031408">
    <property type="component" value="Unassembled WGS sequence"/>
</dbReference>
<comment type="similarity">
    <text evidence="2">Belongs to the SusD family.</text>
</comment>
<dbReference type="InterPro" id="IPR033985">
    <property type="entry name" value="SusD-like_N"/>
</dbReference>
<dbReference type="STRING" id="1349421.OI18_13550"/>
<evidence type="ECO:0000259" key="6">
    <source>
        <dbReference type="Pfam" id="PF07980"/>
    </source>
</evidence>
<sequence length="482" mass="54449">MKNIIIKSGLVLLTIASMSGCKKNILDSPPYGQSTSEDFWRNADDAIAASNALYSFLGDEYMFAHTEQTWDICSDDQWRAGDHPEDQAIEEFTYEPSNPQLNDSWARKYEVVSRANAILINVPKIQMDEGLKRRILGEAHFMRGFIYWHFYRIYGQVPLITEENVLANNYNVPKATADEIKALIEADLTAAAESLELQYDEADLGRATKGSAWGYLTKFYVYQENWPKAIETGNKVITGPYPLAASFGDNFAPETKNNPEVLFSIQCTDGWTENVTSIYSAPRPWGGWGFNEPIKDLADEFEADDERLTYTLAKVGDMIDAGESNGGLQPVPPGLTNTGYFFRKYVNWRPDGGLDNNMNIIMLRASDVYLLVAEAKIRSGANGDAEINAVRSRNGLADISNATMTQLIHERRVELAGENERHQDLMRWDRAGIIDLKAHYAKARGQWKPARNFQRPKNYLFPIPQRQIDLSNGVLEQNPDFR</sequence>
<evidence type="ECO:0000256" key="2">
    <source>
        <dbReference type="ARBA" id="ARBA00006275"/>
    </source>
</evidence>
<dbReference type="CDD" id="cd08977">
    <property type="entry name" value="SusD"/>
    <property type="match status" value="1"/>
</dbReference>
<dbReference type="Pfam" id="PF07980">
    <property type="entry name" value="SusD_RagB"/>
    <property type="match status" value="1"/>
</dbReference>
<dbReference type="PROSITE" id="PS51257">
    <property type="entry name" value="PROKAR_LIPOPROTEIN"/>
    <property type="match status" value="1"/>
</dbReference>
<accession>A0A0C1IUA0</accession>
<keyword evidence="3" id="KW-0732">Signal</keyword>
<evidence type="ECO:0000256" key="1">
    <source>
        <dbReference type="ARBA" id="ARBA00004442"/>
    </source>
</evidence>
<evidence type="ECO:0000256" key="5">
    <source>
        <dbReference type="ARBA" id="ARBA00023237"/>
    </source>
</evidence>
<dbReference type="GO" id="GO:0009279">
    <property type="term" value="C:cell outer membrane"/>
    <property type="evidence" value="ECO:0007669"/>
    <property type="project" value="UniProtKB-SubCell"/>
</dbReference>
<evidence type="ECO:0000313" key="9">
    <source>
        <dbReference type="Proteomes" id="UP000031408"/>
    </source>
</evidence>
<dbReference type="Gene3D" id="1.25.40.390">
    <property type="match status" value="1"/>
</dbReference>